<evidence type="ECO:0000313" key="1">
    <source>
        <dbReference type="EMBL" id="MFD2521394.1"/>
    </source>
</evidence>
<accession>A0ABW5J780</accession>
<protein>
    <submittedName>
        <fullName evidence="1">Uncharacterized protein</fullName>
    </submittedName>
</protein>
<comment type="caution">
    <text evidence="1">The sequence shown here is derived from an EMBL/GenBank/DDBJ whole genome shotgun (WGS) entry which is preliminary data.</text>
</comment>
<organism evidence="1 2">
    <name type="scientific">Emticicia soli</name>
    <dbReference type="NCBI Taxonomy" id="2027878"/>
    <lineage>
        <taxon>Bacteria</taxon>
        <taxon>Pseudomonadati</taxon>
        <taxon>Bacteroidota</taxon>
        <taxon>Cytophagia</taxon>
        <taxon>Cytophagales</taxon>
        <taxon>Leadbetterellaceae</taxon>
        <taxon>Emticicia</taxon>
    </lineage>
</organism>
<keyword evidence="2" id="KW-1185">Reference proteome</keyword>
<reference evidence="2" key="1">
    <citation type="journal article" date="2019" name="Int. J. Syst. Evol. Microbiol.">
        <title>The Global Catalogue of Microorganisms (GCM) 10K type strain sequencing project: providing services to taxonomists for standard genome sequencing and annotation.</title>
        <authorList>
            <consortium name="The Broad Institute Genomics Platform"/>
            <consortium name="The Broad Institute Genome Sequencing Center for Infectious Disease"/>
            <person name="Wu L."/>
            <person name="Ma J."/>
        </authorList>
    </citation>
    <scope>NUCLEOTIDE SEQUENCE [LARGE SCALE GENOMIC DNA]</scope>
    <source>
        <strain evidence="2">KCTC 52344</strain>
    </source>
</reference>
<name>A0ABW5J780_9BACT</name>
<proteinExistence type="predicted"/>
<sequence length="41" mass="4892">MQILQYAVKRYQMQAENTVIKLSDGTYNAQDIYLEFTNLIY</sequence>
<dbReference type="RefSeq" id="WP_340236949.1">
    <property type="nucleotide sequence ID" value="NZ_JBBEWC010000007.1"/>
</dbReference>
<gene>
    <name evidence="1" type="ORF">ACFSR2_10890</name>
</gene>
<dbReference type="EMBL" id="JBHULC010000009">
    <property type="protein sequence ID" value="MFD2521394.1"/>
    <property type="molecule type" value="Genomic_DNA"/>
</dbReference>
<evidence type="ECO:0000313" key="2">
    <source>
        <dbReference type="Proteomes" id="UP001597510"/>
    </source>
</evidence>
<dbReference type="Proteomes" id="UP001597510">
    <property type="component" value="Unassembled WGS sequence"/>
</dbReference>